<dbReference type="GeneID" id="54568047"/>
<evidence type="ECO:0000256" key="1">
    <source>
        <dbReference type="SAM" id="MobiDB-lite"/>
    </source>
</evidence>
<dbReference type="OrthoDB" id="3438983at2759"/>
<evidence type="ECO:0000313" key="2">
    <source>
        <dbReference type="EMBL" id="KAF2158636.1"/>
    </source>
</evidence>
<gene>
    <name evidence="2" type="ORF">M409DRAFT_61476</name>
</gene>
<dbReference type="RefSeq" id="XP_033659525.1">
    <property type="nucleotide sequence ID" value="XM_033814775.1"/>
</dbReference>
<proteinExistence type="predicted"/>
<evidence type="ECO:0000313" key="3">
    <source>
        <dbReference type="Proteomes" id="UP000799537"/>
    </source>
</evidence>
<organism evidence="2 3">
    <name type="scientific">Zasmidium cellare ATCC 36951</name>
    <dbReference type="NCBI Taxonomy" id="1080233"/>
    <lineage>
        <taxon>Eukaryota</taxon>
        <taxon>Fungi</taxon>
        <taxon>Dikarya</taxon>
        <taxon>Ascomycota</taxon>
        <taxon>Pezizomycotina</taxon>
        <taxon>Dothideomycetes</taxon>
        <taxon>Dothideomycetidae</taxon>
        <taxon>Mycosphaerellales</taxon>
        <taxon>Mycosphaerellaceae</taxon>
        <taxon>Zasmidium</taxon>
    </lineage>
</organism>
<accession>A0A6A6BYZ2</accession>
<feature type="region of interest" description="Disordered" evidence="1">
    <location>
        <begin position="1"/>
        <end position="72"/>
    </location>
</feature>
<feature type="compositionally biased region" description="Basic and acidic residues" evidence="1">
    <location>
        <begin position="1"/>
        <end position="11"/>
    </location>
</feature>
<protein>
    <submittedName>
        <fullName evidence="2">Uncharacterized protein</fullName>
    </submittedName>
</protein>
<dbReference type="Proteomes" id="UP000799537">
    <property type="component" value="Unassembled WGS sequence"/>
</dbReference>
<sequence>MMREDIYRGENDLLPNAGRSPSHRPLSTPSIDPPSPLTTAGNKRKRSGNEAPNPRAHPAPRLQPSASGYGTNFISRATQPLQSFVNSTRPTIYGTLQSAGYYRTGIVLNTPLSAINKFYPGLIIQFSHHATAQDRRGNPLVAPSFVQTTTAKVSSKFRYGIVLVVYDDGSILILPMFTHGGRGITGDRNKQFKFYMLVAEEQDLPEYNPTSHDVLKVRNTFKDSSTGRYYKISRDSSVCLSDSYTIKYNDCSRSTMN</sequence>
<reference evidence="2" key="1">
    <citation type="journal article" date="2020" name="Stud. Mycol.">
        <title>101 Dothideomycetes genomes: a test case for predicting lifestyles and emergence of pathogens.</title>
        <authorList>
            <person name="Haridas S."/>
            <person name="Albert R."/>
            <person name="Binder M."/>
            <person name="Bloem J."/>
            <person name="Labutti K."/>
            <person name="Salamov A."/>
            <person name="Andreopoulos B."/>
            <person name="Baker S."/>
            <person name="Barry K."/>
            <person name="Bills G."/>
            <person name="Bluhm B."/>
            <person name="Cannon C."/>
            <person name="Castanera R."/>
            <person name="Culley D."/>
            <person name="Daum C."/>
            <person name="Ezra D."/>
            <person name="Gonzalez J."/>
            <person name="Henrissat B."/>
            <person name="Kuo A."/>
            <person name="Liang C."/>
            <person name="Lipzen A."/>
            <person name="Lutzoni F."/>
            <person name="Magnuson J."/>
            <person name="Mondo S."/>
            <person name="Nolan M."/>
            <person name="Ohm R."/>
            <person name="Pangilinan J."/>
            <person name="Park H.-J."/>
            <person name="Ramirez L."/>
            <person name="Alfaro M."/>
            <person name="Sun H."/>
            <person name="Tritt A."/>
            <person name="Yoshinaga Y."/>
            <person name="Zwiers L.-H."/>
            <person name="Turgeon B."/>
            <person name="Goodwin S."/>
            <person name="Spatafora J."/>
            <person name="Crous P."/>
            <person name="Grigoriev I."/>
        </authorList>
    </citation>
    <scope>NUCLEOTIDE SEQUENCE</scope>
    <source>
        <strain evidence="2">ATCC 36951</strain>
    </source>
</reference>
<name>A0A6A6BYZ2_ZASCE</name>
<dbReference type="EMBL" id="ML993653">
    <property type="protein sequence ID" value="KAF2158636.1"/>
    <property type="molecule type" value="Genomic_DNA"/>
</dbReference>
<dbReference type="AlphaFoldDB" id="A0A6A6BYZ2"/>
<keyword evidence="3" id="KW-1185">Reference proteome</keyword>